<sequence>MAATRRLPMESDERAVREVHAAWIEAVNAGDLERLFALMSDDVVFVNPGLAPFGRDGFPARFSSAHRENRIHCISELQEVVVVGGLAHTLCSDSLSVEPRAGGDAMKLAGHRLTVYRKQSDGRWLLARDAHTLAAVEH</sequence>
<evidence type="ECO:0000313" key="3">
    <source>
        <dbReference type="Proteomes" id="UP000267464"/>
    </source>
</evidence>
<dbReference type="InterPro" id="IPR027843">
    <property type="entry name" value="DUF4440"/>
</dbReference>
<dbReference type="InterPro" id="IPR032710">
    <property type="entry name" value="NTF2-like_dom_sf"/>
</dbReference>
<dbReference type="EMBL" id="QUSW01000001">
    <property type="protein sequence ID" value="RQP25928.1"/>
    <property type="molecule type" value="Genomic_DNA"/>
</dbReference>
<dbReference type="SUPFAM" id="SSF54427">
    <property type="entry name" value="NTF2-like"/>
    <property type="match status" value="1"/>
</dbReference>
<reference evidence="2 3" key="2">
    <citation type="submission" date="2018-12" db="EMBL/GenBank/DDBJ databases">
        <title>Rhizobacter gummiphilus sp. nov., a rubber-degrading bacterium isolated from the soil of a botanical garden in Japan.</title>
        <authorList>
            <person name="Shunsuke S.S."/>
        </authorList>
    </citation>
    <scope>NUCLEOTIDE SEQUENCE [LARGE SCALE GENOMIC DNA]</scope>
    <source>
        <strain evidence="2 3">S-16</strain>
    </source>
</reference>
<accession>A0A3N7HUB1</accession>
<reference evidence="2 3" key="1">
    <citation type="submission" date="2018-08" db="EMBL/GenBank/DDBJ databases">
        <authorList>
            <person name="Khan S.A."/>
            <person name="Jeon C.O."/>
            <person name="Chun B.H."/>
            <person name="Jeong S.E."/>
        </authorList>
    </citation>
    <scope>NUCLEOTIDE SEQUENCE [LARGE SCALE GENOMIC DNA]</scope>
    <source>
        <strain evidence="2 3">S-16</strain>
    </source>
</reference>
<dbReference type="Proteomes" id="UP000267464">
    <property type="component" value="Unassembled WGS sequence"/>
</dbReference>
<evidence type="ECO:0000313" key="2">
    <source>
        <dbReference type="EMBL" id="RQP25928.1"/>
    </source>
</evidence>
<comment type="caution">
    <text evidence="2">The sequence shown here is derived from an EMBL/GenBank/DDBJ whole genome shotgun (WGS) entry which is preliminary data.</text>
</comment>
<dbReference type="InterPro" id="IPR011944">
    <property type="entry name" value="Steroid_delta5-4_isomerase"/>
</dbReference>
<feature type="domain" description="DUF4440" evidence="1">
    <location>
        <begin position="16"/>
        <end position="126"/>
    </location>
</feature>
<dbReference type="AlphaFoldDB" id="A0A3N7HUB1"/>
<gene>
    <name evidence="2" type="ORF">DZC73_02420</name>
</gene>
<keyword evidence="3" id="KW-1185">Reference proteome</keyword>
<protein>
    <submittedName>
        <fullName evidence="2">SgcJ/EcaC family oxidoreductase</fullName>
    </submittedName>
</protein>
<organism evidence="2 3">
    <name type="scientific">Piscinibacter terrae</name>
    <dbReference type="NCBI Taxonomy" id="2496871"/>
    <lineage>
        <taxon>Bacteria</taxon>
        <taxon>Pseudomonadati</taxon>
        <taxon>Pseudomonadota</taxon>
        <taxon>Betaproteobacteria</taxon>
        <taxon>Burkholderiales</taxon>
        <taxon>Sphaerotilaceae</taxon>
        <taxon>Piscinibacter</taxon>
    </lineage>
</organism>
<proteinExistence type="predicted"/>
<evidence type="ECO:0000259" key="1">
    <source>
        <dbReference type="Pfam" id="PF14534"/>
    </source>
</evidence>
<dbReference type="Gene3D" id="3.10.450.50">
    <property type="match status" value="1"/>
</dbReference>
<name>A0A3N7HUB1_9BURK</name>
<dbReference type="Pfam" id="PF14534">
    <property type="entry name" value="DUF4440"/>
    <property type="match status" value="1"/>
</dbReference>
<dbReference type="NCBIfam" id="TIGR02246">
    <property type="entry name" value="SgcJ/EcaC family oxidoreductase"/>
    <property type="match status" value="1"/>
</dbReference>